<proteinExistence type="predicted"/>
<sequence>MTIGMRSARPLATADRWRPPLDYYLIRAPEAAADVEALVVEEFVRAADWTTVGLRGAVWTPSEPGWWSSAAHHRALRTDPGLRARVVPVDRAGAEATHRRLGGGPLPDETTLRDRFDDEQSFPVTTPLRLGPVEVPDGFADRRVYRVLFAGDPPTHRLPEVAAAPGRRQVGVDRFDWTLRRVGPGLAWSLDLTVLLAAAADHTVGPVLHELTSAVRRCGLLPVTTERFA</sequence>
<gene>
    <name evidence="1" type="ORF">GA0070620_2414</name>
</gene>
<reference evidence="2" key="1">
    <citation type="submission" date="2016-06" db="EMBL/GenBank/DDBJ databases">
        <authorList>
            <person name="Varghese N."/>
        </authorList>
    </citation>
    <scope>NUCLEOTIDE SEQUENCE [LARGE SCALE GENOMIC DNA]</scope>
    <source>
        <strain evidence="2">DSM 45344</strain>
    </source>
</reference>
<evidence type="ECO:0000313" key="2">
    <source>
        <dbReference type="Proteomes" id="UP000199393"/>
    </source>
</evidence>
<dbReference type="EMBL" id="LT598496">
    <property type="protein sequence ID" value="SBV26917.1"/>
    <property type="molecule type" value="Genomic_DNA"/>
</dbReference>
<evidence type="ECO:0000313" key="1">
    <source>
        <dbReference type="EMBL" id="SBV26917.1"/>
    </source>
</evidence>
<keyword evidence="2" id="KW-1185">Reference proteome</keyword>
<dbReference type="Proteomes" id="UP000199393">
    <property type="component" value="Chromosome I"/>
</dbReference>
<protein>
    <submittedName>
        <fullName evidence="1">Uncharacterized protein</fullName>
    </submittedName>
</protein>
<dbReference type="OrthoDB" id="3362760at2"/>
<organism evidence="1 2">
    <name type="scientific">Micromonospora krabiensis</name>
    <dbReference type="NCBI Taxonomy" id="307121"/>
    <lineage>
        <taxon>Bacteria</taxon>
        <taxon>Bacillati</taxon>
        <taxon>Actinomycetota</taxon>
        <taxon>Actinomycetes</taxon>
        <taxon>Micromonosporales</taxon>
        <taxon>Micromonosporaceae</taxon>
        <taxon>Micromonospora</taxon>
    </lineage>
</organism>
<accession>A0A1C3N2X0</accession>
<dbReference type="AlphaFoldDB" id="A0A1C3N2X0"/>
<name>A0A1C3N2X0_9ACTN</name>
<dbReference type="RefSeq" id="WP_091590104.1">
    <property type="nucleotide sequence ID" value="NZ_JBHRWG010000003.1"/>
</dbReference>